<dbReference type="EMBL" id="PYVU01000048">
    <property type="protein sequence ID" value="PTB96495.1"/>
    <property type="molecule type" value="Genomic_DNA"/>
</dbReference>
<dbReference type="AlphaFoldDB" id="A0A2T4DRP8"/>
<evidence type="ECO:0000313" key="1">
    <source>
        <dbReference type="EMBL" id="PTB96495.1"/>
    </source>
</evidence>
<sequence>MKSSLIVHEYYKRQFDDYMVLVQVNPIDYSGLELIIHPDGSIEKTKMKFDEDIQQDLEVDEFKKSNALEFNLYLKGLHK</sequence>
<gene>
    <name evidence="1" type="ORF">C9994_07030</name>
</gene>
<organism evidence="1 2">
    <name type="scientific">Marivirga lumbricoides</name>
    <dbReference type="NCBI Taxonomy" id="1046115"/>
    <lineage>
        <taxon>Bacteria</taxon>
        <taxon>Pseudomonadati</taxon>
        <taxon>Bacteroidota</taxon>
        <taxon>Cytophagia</taxon>
        <taxon>Cytophagales</taxon>
        <taxon>Marivirgaceae</taxon>
        <taxon>Marivirga</taxon>
    </lineage>
</organism>
<protein>
    <submittedName>
        <fullName evidence="1">Uncharacterized protein</fullName>
    </submittedName>
</protein>
<proteinExistence type="predicted"/>
<evidence type="ECO:0000313" key="2">
    <source>
        <dbReference type="Proteomes" id="UP000240608"/>
    </source>
</evidence>
<comment type="caution">
    <text evidence="1">The sequence shown here is derived from an EMBL/GenBank/DDBJ whole genome shotgun (WGS) entry which is preliminary data.</text>
</comment>
<name>A0A2T4DRP8_9BACT</name>
<dbReference type="Proteomes" id="UP000240608">
    <property type="component" value="Unassembled WGS sequence"/>
</dbReference>
<accession>A0A2T4DRP8</accession>
<reference evidence="1 2" key="1">
    <citation type="submission" date="2018-03" db="EMBL/GenBank/DDBJ databases">
        <title>Cross-interface Injection: A General Nanoliter Liquid Handling Method Applied to Single Cells Genome Amplification Automated Nanoliter Liquid Handling Applied to Single Cell Multiple Displacement Amplification.</title>
        <authorList>
            <person name="Yun J."/>
            <person name="Xu P."/>
            <person name="Xu J."/>
            <person name="Dai X."/>
            <person name="Wang Y."/>
            <person name="Zheng X."/>
            <person name="Cao C."/>
            <person name="Yi Q."/>
            <person name="Zhu Y."/>
            <person name="Wang L."/>
            <person name="Dong Z."/>
            <person name="Huang Y."/>
            <person name="Huang L."/>
            <person name="Du W."/>
        </authorList>
    </citation>
    <scope>NUCLEOTIDE SEQUENCE [LARGE SCALE GENOMIC DNA]</scope>
    <source>
        <strain evidence="1 2">Z-D1-2</strain>
    </source>
</reference>